<dbReference type="Proteomes" id="UP000056252">
    <property type="component" value="Chromosome"/>
</dbReference>
<accession>A0A0S2KMT0</accession>
<gene>
    <name evidence="1" type="ORF">AS203_11205</name>
</gene>
<dbReference type="EMBL" id="CP013195">
    <property type="protein sequence ID" value="ALO49581.1"/>
    <property type="molecule type" value="Genomic_DNA"/>
</dbReference>
<dbReference type="AlphaFoldDB" id="A0A0S2KMT0"/>
<name>A0A0S2KMT0_9BACT</name>
<organism evidence="1 2">
    <name type="scientific">Hoylesella enoeca</name>
    <dbReference type="NCBI Taxonomy" id="76123"/>
    <lineage>
        <taxon>Bacteria</taxon>
        <taxon>Pseudomonadati</taxon>
        <taxon>Bacteroidota</taxon>
        <taxon>Bacteroidia</taxon>
        <taxon>Bacteroidales</taxon>
        <taxon>Prevotellaceae</taxon>
        <taxon>Hoylesella</taxon>
    </lineage>
</organism>
<proteinExistence type="predicted"/>
<sequence>MYLTLFLYLSTLHSVKVLPDKKEMKYALQREEKIFRHTYKHAYMPLLKHRETLREGLYKPFSVYITHKSSIYPESSLINDKKGKQLKITFYIKP</sequence>
<reference evidence="2" key="1">
    <citation type="submission" date="2015-11" db="EMBL/GenBank/DDBJ databases">
        <authorList>
            <person name="Holder M.E."/>
            <person name="Ajami N.J."/>
            <person name="Petrosino J.F."/>
        </authorList>
    </citation>
    <scope>NUCLEOTIDE SEQUENCE [LARGE SCALE GENOMIC DNA]</scope>
    <source>
        <strain evidence="2">F0113</strain>
    </source>
</reference>
<dbReference type="KEGG" id="peo:AS203_11205"/>
<evidence type="ECO:0000313" key="1">
    <source>
        <dbReference type="EMBL" id="ALO49581.1"/>
    </source>
</evidence>
<protein>
    <submittedName>
        <fullName evidence="1">Uncharacterized protein</fullName>
    </submittedName>
</protein>
<evidence type="ECO:0000313" key="2">
    <source>
        <dbReference type="Proteomes" id="UP000056252"/>
    </source>
</evidence>
<keyword evidence="2" id="KW-1185">Reference proteome</keyword>